<dbReference type="Gene3D" id="1.10.10.60">
    <property type="entry name" value="Homeodomain-like"/>
    <property type="match status" value="2"/>
</dbReference>
<accession>A0A3E3I4P5</accession>
<dbReference type="Pfam" id="PF02311">
    <property type="entry name" value="AraC_binding"/>
    <property type="match status" value="1"/>
</dbReference>
<dbReference type="InterPro" id="IPR037923">
    <property type="entry name" value="HTH-like"/>
</dbReference>
<evidence type="ECO:0000259" key="4">
    <source>
        <dbReference type="PROSITE" id="PS01124"/>
    </source>
</evidence>
<evidence type="ECO:0000313" key="6">
    <source>
        <dbReference type="Proteomes" id="UP000260812"/>
    </source>
</evidence>
<keyword evidence="2" id="KW-0238">DNA-binding</keyword>
<evidence type="ECO:0000256" key="2">
    <source>
        <dbReference type="ARBA" id="ARBA00023125"/>
    </source>
</evidence>
<dbReference type="SUPFAM" id="SSF46689">
    <property type="entry name" value="Homeodomain-like"/>
    <property type="match status" value="2"/>
</dbReference>
<dbReference type="SMART" id="SM00342">
    <property type="entry name" value="HTH_ARAC"/>
    <property type="match status" value="1"/>
</dbReference>
<keyword evidence="3" id="KW-0804">Transcription</keyword>
<evidence type="ECO:0000313" key="5">
    <source>
        <dbReference type="EMBL" id="RGE60267.1"/>
    </source>
</evidence>
<dbReference type="EMBL" id="QVLV01000007">
    <property type="protein sequence ID" value="RGE60267.1"/>
    <property type="molecule type" value="Genomic_DNA"/>
</dbReference>
<evidence type="ECO:0000256" key="3">
    <source>
        <dbReference type="ARBA" id="ARBA00023163"/>
    </source>
</evidence>
<dbReference type="InterPro" id="IPR009057">
    <property type="entry name" value="Homeodomain-like_sf"/>
</dbReference>
<sequence length="335" mass="39377">MFDKIQFPSFELEIDSRLKSPKHFRKIQSYSDKNNTPSIQTENFNFPYQTNDVDYMIHGICQGLSDFPISDNNKEHFIYIQIFTYLSVDASYFTRRKNYDSYLLLFTYEGSGELEYEGEKYSLGKNDAFLIDCKKAHYYHSTCDNWQHSDLHFTGGSSNFLYNEYFKDRCPVYHLLGKNEFQSLLEQILYNHTNALSNREWLVSNGIENLLLHITKQQNHSNTSEKKAEYIRYLQKYMESNFAKPLTLDELASFSGMSKYHLCREFKSYTSFSPKEYLIYLRISQAKLLLATSSIPAYKIGMLVGIPNEANFIRLFKLHGGMTPREYRETVSVKK</sequence>
<dbReference type="Pfam" id="PF12833">
    <property type="entry name" value="HTH_18"/>
    <property type="match status" value="1"/>
</dbReference>
<dbReference type="PANTHER" id="PTHR43280">
    <property type="entry name" value="ARAC-FAMILY TRANSCRIPTIONAL REGULATOR"/>
    <property type="match status" value="1"/>
</dbReference>
<reference evidence="5" key="1">
    <citation type="submission" date="2018-08" db="EMBL/GenBank/DDBJ databases">
        <title>A genome reference for cultivated species of the human gut microbiota.</title>
        <authorList>
            <person name="Zou Y."/>
            <person name="Xue W."/>
            <person name="Luo G."/>
        </authorList>
    </citation>
    <scope>NUCLEOTIDE SEQUENCE [LARGE SCALE GENOMIC DNA]</scope>
    <source>
        <strain evidence="5">TF05-5AC</strain>
    </source>
</reference>
<dbReference type="PANTHER" id="PTHR43280:SF28">
    <property type="entry name" value="HTH-TYPE TRANSCRIPTIONAL ACTIVATOR RHAS"/>
    <property type="match status" value="1"/>
</dbReference>
<dbReference type="RefSeq" id="WP_102289533.1">
    <property type="nucleotide sequence ID" value="NZ_JBKVLI010000002.1"/>
</dbReference>
<dbReference type="InterPro" id="IPR003313">
    <property type="entry name" value="AraC-bd"/>
</dbReference>
<evidence type="ECO:0000256" key="1">
    <source>
        <dbReference type="ARBA" id="ARBA00023015"/>
    </source>
</evidence>
<proteinExistence type="predicted"/>
<dbReference type="GeneID" id="97987527"/>
<dbReference type="AlphaFoldDB" id="A0A3E3I4P5"/>
<dbReference type="SUPFAM" id="SSF51215">
    <property type="entry name" value="Regulatory protein AraC"/>
    <property type="match status" value="1"/>
</dbReference>
<dbReference type="InterPro" id="IPR018060">
    <property type="entry name" value="HTH_AraC"/>
</dbReference>
<protein>
    <submittedName>
        <fullName evidence="5">AraC family transcriptional regulator</fullName>
    </submittedName>
</protein>
<dbReference type="GO" id="GO:0043565">
    <property type="term" value="F:sequence-specific DNA binding"/>
    <property type="evidence" value="ECO:0007669"/>
    <property type="project" value="InterPro"/>
</dbReference>
<gene>
    <name evidence="5" type="ORF">DXC51_11740</name>
</gene>
<organism evidence="5 6">
    <name type="scientific">Eisenbergiella massiliensis</name>
    <dbReference type="NCBI Taxonomy" id="1720294"/>
    <lineage>
        <taxon>Bacteria</taxon>
        <taxon>Bacillati</taxon>
        <taxon>Bacillota</taxon>
        <taxon>Clostridia</taxon>
        <taxon>Lachnospirales</taxon>
        <taxon>Lachnospiraceae</taxon>
        <taxon>Eisenbergiella</taxon>
    </lineage>
</organism>
<keyword evidence="6" id="KW-1185">Reference proteome</keyword>
<name>A0A3E3I4P5_9FIRM</name>
<dbReference type="GO" id="GO:0003700">
    <property type="term" value="F:DNA-binding transcription factor activity"/>
    <property type="evidence" value="ECO:0007669"/>
    <property type="project" value="InterPro"/>
</dbReference>
<keyword evidence="1" id="KW-0805">Transcription regulation</keyword>
<comment type="caution">
    <text evidence="5">The sequence shown here is derived from an EMBL/GenBank/DDBJ whole genome shotgun (WGS) entry which is preliminary data.</text>
</comment>
<dbReference type="Proteomes" id="UP000260812">
    <property type="component" value="Unassembled WGS sequence"/>
</dbReference>
<feature type="domain" description="HTH araC/xylS-type" evidence="4">
    <location>
        <begin position="232"/>
        <end position="330"/>
    </location>
</feature>
<dbReference type="PROSITE" id="PS01124">
    <property type="entry name" value="HTH_ARAC_FAMILY_2"/>
    <property type="match status" value="1"/>
</dbReference>
<dbReference type="Gene3D" id="2.60.120.280">
    <property type="entry name" value="Regulatory protein AraC"/>
    <property type="match status" value="1"/>
</dbReference>